<evidence type="ECO:0000313" key="2">
    <source>
        <dbReference type="Proteomes" id="UP001596406"/>
    </source>
</evidence>
<organism evidence="1 2">
    <name type="scientific">Halomarina ordinaria</name>
    <dbReference type="NCBI Taxonomy" id="3033939"/>
    <lineage>
        <taxon>Archaea</taxon>
        <taxon>Methanobacteriati</taxon>
        <taxon>Methanobacteriota</taxon>
        <taxon>Stenosarchaea group</taxon>
        <taxon>Halobacteria</taxon>
        <taxon>Halobacteriales</taxon>
        <taxon>Natronomonadaceae</taxon>
        <taxon>Halomarina</taxon>
    </lineage>
</organism>
<sequence>MADRIMRVNAYTTLDLVDAAAEGHDFEESAYATLNVSSPRKRPDHVTLQLELDNAELDHLPPHADSVTLSAAEARTLAADLVEHAERVEAAEANEDAA</sequence>
<dbReference type="RefSeq" id="WP_304448642.1">
    <property type="nucleotide sequence ID" value="NZ_JARRAH010000001.1"/>
</dbReference>
<accession>A0ABD5U9D3</accession>
<gene>
    <name evidence="1" type="ORF">ACFQHK_10655</name>
</gene>
<name>A0ABD5U9D3_9EURY</name>
<proteinExistence type="predicted"/>
<reference evidence="1 2" key="1">
    <citation type="journal article" date="2019" name="Int. J. Syst. Evol. Microbiol.">
        <title>The Global Catalogue of Microorganisms (GCM) 10K type strain sequencing project: providing services to taxonomists for standard genome sequencing and annotation.</title>
        <authorList>
            <consortium name="The Broad Institute Genomics Platform"/>
            <consortium name="The Broad Institute Genome Sequencing Center for Infectious Disease"/>
            <person name="Wu L."/>
            <person name="Ma J."/>
        </authorList>
    </citation>
    <scope>NUCLEOTIDE SEQUENCE [LARGE SCALE GENOMIC DNA]</scope>
    <source>
        <strain evidence="1 2">PSRA2</strain>
    </source>
</reference>
<dbReference type="EMBL" id="JBHSXM010000001">
    <property type="protein sequence ID" value="MFC6836969.1"/>
    <property type="molecule type" value="Genomic_DNA"/>
</dbReference>
<evidence type="ECO:0000313" key="1">
    <source>
        <dbReference type="EMBL" id="MFC6836969.1"/>
    </source>
</evidence>
<dbReference type="Proteomes" id="UP001596406">
    <property type="component" value="Unassembled WGS sequence"/>
</dbReference>
<protein>
    <submittedName>
        <fullName evidence="1">DUF6360 family protein</fullName>
    </submittedName>
</protein>
<keyword evidence="2" id="KW-1185">Reference proteome</keyword>
<comment type="caution">
    <text evidence="1">The sequence shown here is derived from an EMBL/GenBank/DDBJ whole genome shotgun (WGS) entry which is preliminary data.</text>
</comment>
<dbReference type="InterPro" id="IPR045940">
    <property type="entry name" value="DUF6360"/>
</dbReference>
<dbReference type="Pfam" id="PF19887">
    <property type="entry name" value="DUF6360"/>
    <property type="match status" value="1"/>
</dbReference>
<dbReference type="AlphaFoldDB" id="A0ABD5U9D3"/>